<evidence type="ECO:0000256" key="6">
    <source>
        <dbReference type="ARBA" id="ARBA00023053"/>
    </source>
</evidence>
<sequence>MNTSDIVVLTLLELSILLTASQTVRLFTQKYYLPSIFAEIIVGILLSPYAIGGVINNLFHVPLFEINSYLDLFANFSVILLVFAAGLSHGFKNLKSSGLLGFLAATFGAVIPTVLVYFTFSIVYPSQVSALMGAASAATSLAATSTIIEDFKLYKRKFSRIVISAAALDDVVSLIILSVVLEIESIKILSFLNILYNITITVISWLIILFLAVFIIPRVLEYVRDDLINDVSLVILFSVVFLMLLLGFEPIIASFIVGIAIAESIKSSKISSFTSALLSIFGPIFFIYVGMETPIKIFINANDVLLGLLMSFLAIIGKIAGIFPFAFIYTKDLKESFLASVGMLPRGEVGLIVATLGLSSAIIDINQFSQIIIMALLTTIIGGTLFTFLIKRWILKQSA</sequence>
<protein>
    <submittedName>
        <fullName evidence="12">Cation:proton antiporter</fullName>
    </submittedName>
</protein>
<dbReference type="InterPro" id="IPR038770">
    <property type="entry name" value="Na+/solute_symporter_sf"/>
</dbReference>
<feature type="transmembrane region" description="Helical" evidence="10">
    <location>
        <begin position="72"/>
        <end position="91"/>
    </location>
</feature>
<organism evidence="12">
    <name type="scientific">Sulfurisphaera javensis</name>
    <dbReference type="NCBI Taxonomy" id="2049879"/>
    <lineage>
        <taxon>Archaea</taxon>
        <taxon>Thermoproteota</taxon>
        <taxon>Thermoprotei</taxon>
        <taxon>Sulfolobales</taxon>
        <taxon>Sulfolobaceae</taxon>
        <taxon>Sulfurisphaera</taxon>
    </lineage>
</organism>
<keyword evidence="2" id="KW-0813">Transport</keyword>
<keyword evidence="7" id="KW-0406">Ion transport</keyword>
<feature type="transmembrane region" description="Helical" evidence="10">
    <location>
        <begin position="31"/>
        <end position="52"/>
    </location>
</feature>
<evidence type="ECO:0000256" key="1">
    <source>
        <dbReference type="ARBA" id="ARBA00004141"/>
    </source>
</evidence>
<dbReference type="InterPro" id="IPR006153">
    <property type="entry name" value="Cation/H_exchanger_TM"/>
</dbReference>
<evidence type="ECO:0000256" key="4">
    <source>
        <dbReference type="ARBA" id="ARBA00022692"/>
    </source>
</evidence>
<dbReference type="GO" id="GO:1902600">
    <property type="term" value="P:proton transmembrane transport"/>
    <property type="evidence" value="ECO:0007669"/>
    <property type="project" value="InterPro"/>
</dbReference>
<dbReference type="GO" id="GO:0016020">
    <property type="term" value="C:membrane"/>
    <property type="evidence" value="ECO:0007669"/>
    <property type="project" value="UniProtKB-SubCell"/>
</dbReference>
<keyword evidence="8 10" id="KW-0472">Membrane</keyword>
<reference evidence="12" key="1">
    <citation type="submission" date="2024-03" db="EMBL/GenBank/DDBJ databases">
        <title>Complete genome sequence of Sulfurisphaera javensis strain KD-1.</title>
        <authorList>
            <person name="Sakai H."/>
            <person name="Nur N."/>
            <person name="Suwanto A."/>
            <person name="Kurosawa N."/>
        </authorList>
    </citation>
    <scope>NUCLEOTIDE SEQUENCE</scope>
    <source>
        <strain evidence="12">KD-1</strain>
    </source>
</reference>
<name>A0AAT9GS84_9CREN</name>
<feature type="transmembrane region" description="Helical" evidence="10">
    <location>
        <begin position="195"/>
        <end position="216"/>
    </location>
</feature>
<dbReference type="RefSeq" id="WP_369609287.1">
    <property type="nucleotide sequence ID" value="NZ_AP031322.1"/>
</dbReference>
<dbReference type="PANTHER" id="PTHR43562">
    <property type="entry name" value="NAPA-TYPE SODIUM/HYDROGEN ANTIPORTER"/>
    <property type="match status" value="1"/>
</dbReference>
<dbReference type="AlphaFoldDB" id="A0AAT9GS84"/>
<feature type="transmembrane region" description="Helical" evidence="10">
    <location>
        <begin position="273"/>
        <end position="291"/>
    </location>
</feature>
<dbReference type="GeneID" id="92354613"/>
<dbReference type="Pfam" id="PF00999">
    <property type="entry name" value="Na_H_Exchanger"/>
    <property type="match status" value="1"/>
</dbReference>
<evidence type="ECO:0000256" key="2">
    <source>
        <dbReference type="ARBA" id="ARBA00022448"/>
    </source>
</evidence>
<feature type="transmembrane region" description="Helical" evidence="10">
    <location>
        <begin position="371"/>
        <end position="390"/>
    </location>
</feature>
<dbReference type="GO" id="GO:0015297">
    <property type="term" value="F:antiporter activity"/>
    <property type="evidence" value="ECO:0007669"/>
    <property type="project" value="UniProtKB-KW"/>
</dbReference>
<accession>A0AAT9GS84</accession>
<evidence type="ECO:0000256" key="9">
    <source>
        <dbReference type="ARBA" id="ARBA00023201"/>
    </source>
</evidence>
<dbReference type="KEGG" id="sjv:SJAV_16570"/>
<evidence type="ECO:0000256" key="7">
    <source>
        <dbReference type="ARBA" id="ARBA00023065"/>
    </source>
</evidence>
<gene>
    <name evidence="12" type="ORF">SJAV_16570</name>
</gene>
<feature type="transmembrane region" description="Helical" evidence="10">
    <location>
        <begin position="161"/>
        <end position="183"/>
    </location>
</feature>
<evidence type="ECO:0000256" key="3">
    <source>
        <dbReference type="ARBA" id="ARBA00022449"/>
    </source>
</evidence>
<evidence type="ECO:0000256" key="5">
    <source>
        <dbReference type="ARBA" id="ARBA00022989"/>
    </source>
</evidence>
<feature type="transmembrane region" description="Helical" evidence="10">
    <location>
        <begin position="306"/>
        <end position="329"/>
    </location>
</feature>
<keyword evidence="3" id="KW-0050">Antiport</keyword>
<dbReference type="Gene3D" id="1.20.1530.20">
    <property type="match status" value="1"/>
</dbReference>
<feature type="domain" description="Cation/H+ exchanger transmembrane" evidence="11">
    <location>
        <begin position="24"/>
        <end position="391"/>
    </location>
</feature>
<dbReference type="PANTHER" id="PTHR43562:SF3">
    <property type="entry name" value="SODIUM ION_PROTON EXCHANGER (EUROFUNG)"/>
    <property type="match status" value="1"/>
</dbReference>
<feature type="transmembrane region" description="Helical" evidence="10">
    <location>
        <begin position="98"/>
        <end position="124"/>
    </location>
</feature>
<evidence type="ECO:0000313" key="12">
    <source>
        <dbReference type="EMBL" id="BFH73713.1"/>
    </source>
</evidence>
<evidence type="ECO:0000259" key="11">
    <source>
        <dbReference type="Pfam" id="PF00999"/>
    </source>
</evidence>
<proteinExistence type="predicted"/>
<evidence type="ECO:0000256" key="10">
    <source>
        <dbReference type="SAM" id="Phobius"/>
    </source>
</evidence>
<comment type="subcellular location">
    <subcellularLocation>
        <location evidence="1">Membrane</location>
        <topology evidence="1">Multi-pass membrane protein</topology>
    </subcellularLocation>
</comment>
<evidence type="ECO:0000256" key="8">
    <source>
        <dbReference type="ARBA" id="ARBA00023136"/>
    </source>
</evidence>
<feature type="transmembrane region" description="Helical" evidence="10">
    <location>
        <begin position="236"/>
        <end position="261"/>
    </location>
</feature>
<keyword evidence="9" id="KW-0739">Sodium transport</keyword>
<keyword evidence="5 10" id="KW-1133">Transmembrane helix</keyword>
<dbReference type="GO" id="GO:0006814">
    <property type="term" value="P:sodium ion transport"/>
    <property type="evidence" value="ECO:0007669"/>
    <property type="project" value="UniProtKB-KW"/>
</dbReference>
<keyword evidence="4 10" id="KW-0812">Transmembrane</keyword>
<keyword evidence="6" id="KW-0915">Sodium</keyword>
<dbReference type="EMBL" id="AP031322">
    <property type="protein sequence ID" value="BFH73713.1"/>
    <property type="molecule type" value="Genomic_DNA"/>
</dbReference>